<comment type="caution">
    <text evidence="1">The sequence shown here is derived from an EMBL/GenBank/DDBJ whole genome shotgun (WGS) entry which is preliminary data.</text>
</comment>
<evidence type="ECO:0000313" key="2">
    <source>
        <dbReference type="Proteomes" id="UP001055811"/>
    </source>
</evidence>
<reference evidence="1 2" key="2">
    <citation type="journal article" date="2022" name="Mol. Ecol. Resour.">
        <title>The genomes of chicory, endive, great burdock and yacon provide insights into Asteraceae paleo-polyploidization history and plant inulin production.</title>
        <authorList>
            <person name="Fan W."/>
            <person name="Wang S."/>
            <person name="Wang H."/>
            <person name="Wang A."/>
            <person name="Jiang F."/>
            <person name="Liu H."/>
            <person name="Zhao H."/>
            <person name="Xu D."/>
            <person name="Zhang Y."/>
        </authorList>
    </citation>
    <scope>NUCLEOTIDE SEQUENCE [LARGE SCALE GENOMIC DNA]</scope>
    <source>
        <strain evidence="2">cv. Punajuju</strain>
        <tissue evidence="1">Leaves</tissue>
    </source>
</reference>
<dbReference type="EMBL" id="CM042010">
    <property type="protein sequence ID" value="KAI3780428.1"/>
    <property type="molecule type" value="Genomic_DNA"/>
</dbReference>
<organism evidence="1 2">
    <name type="scientific">Cichorium intybus</name>
    <name type="common">Chicory</name>
    <dbReference type="NCBI Taxonomy" id="13427"/>
    <lineage>
        <taxon>Eukaryota</taxon>
        <taxon>Viridiplantae</taxon>
        <taxon>Streptophyta</taxon>
        <taxon>Embryophyta</taxon>
        <taxon>Tracheophyta</taxon>
        <taxon>Spermatophyta</taxon>
        <taxon>Magnoliopsida</taxon>
        <taxon>eudicotyledons</taxon>
        <taxon>Gunneridae</taxon>
        <taxon>Pentapetalae</taxon>
        <taxon>asterids</taxon>
        <taxon>campanulids</taxon>
        <taxon>Asterales</taxon>
        <taxon>Asteraceae</taxon>
        <taxon>Cichorioideae</taxon>
        <taxon>Cichorieae</taxon>
        <taxon>Cichoriinae</taxon>
        <taxon>Cichorium</taxon>
    </lineage>
</organism>
<sequence>MIAIYIYYHEYPPIYDFACTYFCIIHSYKKLHFIDEQTLDVSFTHYPTAQIHAYTLMFTPSNRLSRSCCKLQSA</sequence>
<keyword evidence="2" id="KW-1185">Reference proteome</keyword>
<accession>A0ACB9GAB9</accession>
<gene>
    <name evidence="1" type="ORF">L2E82_10409</name>
</gene>
<proteinExistence type="predicted"/>
<reference evidence="2" key="1">
    <citation type="journal article" date="2022" name="Mol. Ecol. Resour.">
        <title>The genomes of chicory, endive, great burdock and yacon provide insights into Asteraceae palaeo-polyploidization history and plant inulin production.</title>
        <authorList>
            <person name="Fan W."/>
            <person name="Wang S."/>
            <person name="Wang H."/>
            <person name="Wang A."/>
            <person name="Jiang F."/>
            <person name="Liu H."/>
            <person name="Zhao H."/>
            <person name="Xu D."/>
            <person name="Zhang Y."/>
        </authorList>
    </citation>
    <scope>NUCLEOTIDE SEQUENCE [LARGE SCALE GENOMIC DNA]</scope>
    <source>
        <strain evidence="2">cv. Punajuju</strain>
    </source>
</reference>
<dbReference type="Proteomes" id="UP001055811">
    <property type="component" value="Linkage Group LG02"/>
</dbReference>
<protein>
    <submittedName>
        <fullName evidence="1">Uncharacterized protein</fullName>
    </submittedName>
</protein>
<evidence type="ECO:0000313" key="1">
    <source>
        <dbReference type="EMBL" id="KAI3780428.1"/>
    </source>
</evidence>
<name>A0ACB9GAB9_CICIN</name>